<keyword evidence="1" id="KW-1133">Transmembrane helix</keyword>
<feature type="transmembrane region" description="Helical" evidence="1">
    <location>
        <begin position="7"/>
        <end position="29"/>
    </location>
</feature>
<keyword evidence="1" id="KW-0812">Transmembrane</keyword>
<dbReference type="EMBL" id="JBBNPS010000022">
    <property type="protein sequence ID" value="MEQ3354090.1"/>
    <property type="molecule type" value="Genomic_DNA"/>
</dbReference>
<evidence type="ECO:0000313" key="3">
    <source>
        <dbReference type="Proteomes" id="UP001481872"/>
    </source>
</evidence>
<evidence type="ECO:0000313" key="2">
    <source>
        <dbReference type="EMBL" id="MEQ3354090.1"/>
    </source>
</evidence>
<gene>
    <name evidence="2" type="primary">amaP</name>
    <name evidence="2" type="ORF">AAA081_07285</name>
</gene>
<comment type="caution">
    <text evidence="2">The sequence shown here is derived from an EMBL/GenBank/DDBJ whole genome shotgun (WGS) entry which is preliminary data.</text>
</comment>
<sequence length="186" mass="20593">MRKSKKAMDILVALVLLVFACVCFFSFYGNAVGLGRWQEALIGILNEEWGFYTFSVFAALTAVYGLFLFLRSLTVKTRERSIRIKHGDGEVYLTESSVRSVVACTVKNFTEVTRPEVSVDIHGGKEPTIRSKITCGVAEVTNLDALAESIQERVRENLENYVGYPVGDVEVTLTEPGEVKTEQVAG</sequence>
<reference evidence="2 3" key="1">
    <citation type="submission" date="2024-04" db="EMBL/GenBank/DDBJ databases">
        <title>Human intestinal bacterial collection.</title>
        <authorList>
            <person name="Pauvert C."/>
            <person name="Hitch T.C.A."/>
            <person name="Clavel T."/>
        </authorList>
    </citation>
    <scope>NUCLEOTIDE SEQUENCE [LARGE SCALE GENOMIC DNA]</scope>
    <source>
        <strain evidence="2 3">CLA-SR-H026</strain>
    </source>
</reference>
<feature type="transmembrane region" description="Helical" evidence="1">
    <location>
        <begin position="49"/>
        <end position="70"/>
    </location>
</feature>
<accession>A0ABV1J7C4</accession>
<proteinExistence type="predicted"/>
<name>A0ABV1J7C4_9FIRM</name>
<keyword evidence="3" id="KW-1185">Reference proteome</keyword>
<dbReference type="PROSITE" id="PS51257">
    <property type="entry name" value="PROKAR_LIPOPROTEIN"/>
    <property type="match status" value="1"/>
</dbReference>
<organism evidence="2 3">
    <name type="scientific">Aedoeadaptatus acetigenes</name>
    <dbReference type="NCBI Taxonomy" id="2981723"/>
    <lineage>
        <taxon>Bacteria</taxon>
        <taxon>Bacillati</taxon>
        <taxon>Bacillota</taxon>
        <taxon>Tissierellia</taxon>
        <taxon>Tissierellales</taxon>
        <taxon>Peptoniphilaceae</taxon>
        <taxon>Aedoeadaptatus</taxon>
    </lineage>
</organism>
<evidence type="ECO:0000256" key="1">
    <source>
        <dbReference type="SAM" id="Phobius"/>
    </source>
</evidence>
<keyword evidence="1" id="KW-0472">Membrane</keyword>
<dbReference type="NCBIfam" id="NF033218">
    <property type="entry name" value="anchor_AmaP"/>
    <property type="match status" value="1"/>
</dbReference>
<protein>
    <submittedName>
        <fullName evidence="2">Alkaline shock response membrane anchor protein AmaP</fullName>
    </submittedName>
</protein>
<dbReference type="RefSeq" id="WP_349054407.1">
    <property type="nucleotide sequence ID" value="NZ_JBBNPS010000022.1"/>
</dbReference>
<dbReference type="Proteomes" id="UP001481872">
    <property type="component" value="Unassembled WGS sequence"/>
</dbReference>